<evidence type="ECO:0000313" key="2">
    <source>
        <dbReference type="EMBL" id="GMH79736.1"/>
    </source>
</evidence>
<dbReference type="EMBL" id="BLQM01000270">
    <property type="protein sequence ID" value="GMH79736.1"/>
    <property type="molecule type" value="Genomic_DNA"/>
</dbReference>
<feature type="region of interest" description="Disordered" evidence="1">
    <location>
        <begin position="31"/>
        <end position="67"/>
    </location>
</feature>
<gene>
    <name evidence="2" type="ORF">TL16_g08250</name>
</gene>
<organism evidence="2 3">
    <name type="scientific">Triparma laevis f. inornata</name>
    <dbReference type="NCBI Taxonomy" id="1714386"/>
    <lineage>
        <taxon>Eukaryota</taxon>
        <taxon>Sar</taxon>
        <taxon>Stramenopiles</taxon>
        <taxon>Ochrophyta</taxon>
        <taxon>Bolidophyceae</taxon>
        <taxon>Parmales</taxon>
        <taxon>Triparmaceae</taxon>
        <taxon>Triparma</taxon>
    </lineage>
</organism>
<evidence type="ECO:0000256" key="1">
    <source>
        <dbReference type="SAM" id="MobiDB-lite"/>
    </source>
</evidence>
<name>A0A9W7AXK1_9STRA</name>
<dbReference type="Proteomes" id="UP001162640">
    <property type="component" value="Unassembled WGS sequence"/>
</dbReference>
<feature type="compositionally biased region" description="Polar residues" evidence="1">
    <location>
        <begin position="43"/>
        <end position="65"/>
    </location>
</feature>
<proteinExistence type="predicted"/>
<reference evidence="3" key="1">
    <citation type="journal article" date="2023" name="Commun. Biol.">
        <title>Genome analysis of Parmales, the sister group of diatoms, reveals the evolutionary specialization of diatoms from phago-mixotrophs to photoautotrophs.</title>
        <authorList>
            <person name="Ban H."/>
            <person name="Sato S."/>
            <person name="Yoshikawa S."/>
            <person name="Yamada K."/>
            <person name="Nakamura Y."/>
            <person name="Ichinomiya M."/>
            <person name="Sato N."/>
            <person name="Blanc-Mathieu R."/>
            <person name="Endo H."/>
            <person name="Kuwata A."/>
            <person name="Ogata H."/>
        </authorList>
    </citation>
    <scope>NUCLEOTIDE SEQUENCE [LARGE SCALE GENOMIC DNA]</scope>
</reference>
<protein>
    <submittedName>
        <fullName evidence="2">Uncharacterized protein</fullName>
    </submittedName>
</protein>
<sequence length="282" mass="30434">MPPTTLGNPPPAKKAKLSGLAAFGFSVKSTTTKSAVTSVTSTPDTKSAVTSVKQTTETPSSNTPDSLLAPLRQGELMYSTKIESAKKRKWVRHAPDKSRDTNRSYCSTDGSSSGWHAAVYVGADSKEARVRAMWKDHQGSNNVGAEAFGFALGVATLPDDCTNCVFLADFLNALAWDVGGTNYKHPAIVEAFGIVKATRKANGHTRSNTIWSHCHHPGHKTDDSWFTMLNQVADNMASCQVETDITVSLEVLKELTVQGKGAVDKCKAVIEKYKNVENVEDK</sequence>
<evidence type="ECO:0000313" key="3">
    <source>
        <dbReference type="Proteomes" id="UP001162640"/>
    </source>
</evidence>
<comment type="caution">
    <text evidence="2">The sequence shown here is derived from an EMBL/GenBank/DDBJ whole genome shotgun (WGS) entry which is preliminary data.</text>
</comment>
<dbReference type="AlphaFoldDB" id="A0A9W7AXK1"/>
<feature type="compositionally biased region" description="Low complexity" evidence="1">
    <location>
        <begin position="31"/>
        <end position="42"/>
    </location>
</feature>
<accession>A0A9W7AXK1</accession>